<evidence type="ECO:0000256" key="5">
    <source>
        <dbReference type="ARBA" id="ARBA00023136"/>
    </source>
</evidence>
<feature type="domain" description="RDD" evidence="7">
    <location>
        <begin position="8"/>
        <end position="139"/>
    </location>
</feature>
<feature type="transmembrane region" description="Helical" evidence="6">
    <location>
        <begin position="21"/>
        <end position="39"/>
    </location>
</feature>
<evidence type="ECO:0000259" key="7">
    <source>
        <dbReference type="Pfam" id="PF06271"/>
    </source>
</evidence>
<evidence type="ECO:0000256" key="3">
    <source>
        <dbReference type="ARBA" id="ARBA00022692"/>
    </source>
</evidence>
<comment type="caution">
    <text evidence="8">The sequence shown here is derived from an EMBL/GenBank/DDBJ whole genome shotgun (WGS) entry which is preliminary data.</text>
</comment>
<evidence type="ECO:0000313" key="9">
    <source>
        <dbReference type="Proteomes" id="UP000177925"/>
    </source>
</evidence>
<keyword evidence="3 6" id="KW-0812">Transmembrane</keyword>
<dbReference type="STRING" id="1817758.A2150_00620"/>
<dbReference type="GO" id="GO:0005886">
    <property type="term" value="C:plasma membrane"/>
    <property type="evidence" value="ECO:0007669"/>
    <property type="project" value="UniProtKB-SubCell"/>
</dbReference>
<proteinExistence type="predicted"/>
<evidence type="ECO:0000256" key="1">
    <source>
        <dbReference type="ARBA" id="ARBA00004651"/>
    </source>
</evidence>
<evidence type="ECO:0000256" key="6">
    <source>
        <dbReference type="SAM" id="Phobius"/>
    </source>
</evidence>
<organism evidence="8 9">
    <name type="scientific">Candidatus Muproteobacteria bacterium RBG_16_64_11</name>
    <dbReference type="NCBI Taxonomy" id="1817758"/>
    <lineage>
        <taxon>Bacteria</taxon>
        <taxon>Pseudomonadati</taxon>
        <taxon>Pseudomonadota</taxon>
        <taxon>Candidatus Muproteobacteria</taxon>
    </lineage>
</organism>
<evidence type="ECO:0000256" key="4">
    <source>
        <dbReference type="ARBA" id="ARBA00022989"/>
    </source>
</evidence>
<keyword evidence="5 6" id="KW-0472">Membrane</keyword>
<dbReference type="EMBL" id="MFSS01000124">
    <property type="protein sequence ID" value="OGI41569.1"/>
    <property type="molecule type" value="Genomic_DNA"/>
</dbReference>
<dbReference type="PANTHER" id="PTHR36115:SF10">
    <property type="entry name" value="RDD DOMAIN-CONTAINING PROTEIN"/>
    <property type="match status" value="1"/>
</dbReference>
<dbReference type="InterPro" id="IPR051791">
    <property type="entry name" value="Pra-immunoreactive"/>
</dbReference>
<dbReference type="InterPro" id="IPR010432">
    <property type="entry name" value="RDD"/>
</dbReference>
<reference evidence="8 9" key="1">
    <citation type="journal article" date="2016" name="Nat. Commun.">
        <title>Thousands of microbial genomes shed light on interconnected biogeochemical processes in an aquifer system.</title>
        <authorList>
            <person name="Anantharaman K."/>
            <person name="Brown C.T."/>
            <person name="Hug L.A."/>
            <person name="Sharon I."/>
            <person name="Castelle C.J."/>
            <person name="Probst A.J."/>
            <person name="Thomas B.C."/>
            <person name="Singh A."/>
            <person name="Wilkins M.J."/>
            <person name="Karaoz U."/>
            <person name="Brodie E.L."/>
            <person name="Williams K.H."/>
            <person name="Hubbard S.S."/>
            <person name="Banfield J.F."/>
        </authorList>
    </citation>
    <scope>NUCLEOTIDE SEQUENCE [LARGE SCALE GENOMIC DNA]</scope>
</reference>
<accession>A0A1F6T924</accession>
<protein>
    <recommendedName>
        <fullName evidence="7">RDD domain-containing protein</fullName>
    </recommendedName>
</protein>
<comment type="subcellular location">
    <subcellularLocation>
        <location evidence="1">Cell membrane</location>
        <topology evidence="1">Multi-pass membrane protein</topology>
    </subcellularLocation>
</comment>
<dbReference type="Proteomes" id="UP000177925">
    <property type="component" value="Unassembled WGS sequence"/>
</dbReference>
<dbReference type="Pfam" id="PF06271">
    <property type="entry name" value="RDD"/>
    <property type="match status" value="1"/>
</dbReference>
<keyword evidence="4 6" id="KW-1133">Transmembrane helix</keyword>
<gene>
    <name evidence="8" type="ORF">A2150_00620</name>
</gene>
<evidence type="ECO:0000313" key="8">
    <source>
        <dbReference type="EMBL" id="OGI41569.1"/>
    </source>
</evidence>
<keyword evidence="2" id="KW-1003">Cell membrane</keyword>
<evidence type="ECO:0000256" key="2">
    <source>
        <dbReference type="ARBA" id="ARBA00022475"/>
    </source>
</evidence>
<sequence>MLPTDAPPGLPRRLAAMAYDGLLLVGLWMIAGLPFVWLATRQDLVAPGGMRLVFQGYLLLIGFADGIEARAAGQGRPVCGFADGIEARAAGQGWPVCGFLFYGWFWTRGGQTLGMRAWRLRLTRADGGPVTWRRAALRIGALGARPARPRAVVGIVRQGQTRLARPAVRHTPDRNAKSNVK</sequence>
<name>A0A1F6T924_9PROT</name>
<dbReference type="AlphaFoldDB" id="A0A1F6T924"/>
<dbReference type="PANTHER" id="PTHR36115">
    <property type="entry name" value="PROLINE-RICH ANTIGEN HOMOLOG-RELATED"/>
    <property type="match status" value="1"/>
</dbReference>